<dbReference type="AlphaFoldDB" id="A0A4D4N6M0"/>
<evidence type="ECO:0000313" key="3">
    <source>
        <dbReference type="EMBL" id="GDY80073.1"/>
    </source>
</evidence>
<reference evidence="2 5" key="2">
    <citation type="submission" date="2019-04" db="EMBL/GenBank/DDBJ databases">
        <title>Draft genome sequences of Streptomyces avermitilis NBRC 14893.</title>
        <authorList>
            <person name="Komaki H."/>
            <person name="Tamura T."/>
            <person name="Hosoyama A."/>
        </authorList>
    </citation>
    <scope>NUCLEOTIDE SEQUENCE [LARGE SCALE GENOMIC DNA]</scope>
    <source>
        <strain evidence="2 5">NBRC 14893</strain>
    </source>
</reference>
<evidence type="ECO:0000313" key="5">
    <source>
        <dbReference type="Proteomes" id="UP000302139"/>
    </source>
</evidence>
<protein>
    <submittedName>
        <fullName evidence="3">Uncharacterized protein</fullName>
    </submittedName>
</protein>
<feature type="compositionally biased region" description="Basic and acidic residues" evidence="1">
    <location>
        <begin position="1"/>
        <end position="10"/>
    </location>
</feature>
<organism evidence="3 4">
    <name type="scientific">Streptomyces avermitilis</name>
    <dbReference type="NCBI Taxonomy" id="33903"/>
    <lineage>
        <taxon>Bacteria</taxon>
        <taxon>Bacillati</taxon>
        <taxon>Actinomycetota</taxon>
        <taxon>Actinomycetes</taxon>
        <taxon>Kitasatosporales</taxon>
        <taxon>Streptomycetaceae</taxon>
        <taxon>Streptomyces</taxon>
    </lineage>
</organism>
<dbReference type="Proteomes" id="UP000302139">
    <property type="component" value="Unassembled WGS sequence"/>
</dbReference>
<reference evidence="3 4" key="1">
    <citation type="submission" date="2019-04" db="EMBL/GenBank/DDBJ databases">
        <title>Draft genome sequences of Streptomyces avermitilis ATCC 31267.</title>
        <authorList>
            <person name="Komaki H."/>
            <person name="Tamura T."/>
            <person name="Hosoyama A."/>
        </authorList>
    </citation>
    <scope>NUCLEOTIDE SEQUENCE [LARGE SCALE GENOMIC DNA]</scope>
    <source>
        <strain evidence="3 4">ATCC 31267</strain>
    </source>
</reference>
<feature type="region of interest" description="Disordered" evidence="1">
    <location>
        <begin position="1"/>
        <end position="20"/>
    </location>
</feature>
<accession>A0A4D4N6M0</accession>
<dbReference type="Proteomes" id="UP000299211">
    <property type="component" value="Unassembled WGS sequence"/>
</dbReference>
<feature type="region of interest" description="Disordered" evidence="1">
    <location>
        <begin position="65"/>
        <end position="103"/>
    </location>
</feature>
<dbReference type="EMBL" id="BJHY01000002">
    <property type="protein sequence ID" value="GDY80073.1"/>
    <property type="molecule type" value="Genomic_DNA"/>
</dbReference>
<evidence type="ECO:0000313" key="2">
    <source>
        <dbReference type="EMBL" id="GDY69806.1"/>
    </source>
</evidence>
<evidence type="ECO:0000313" key="4">
    <source>
        <dbReference type="Proteomes" id="UP000299211"/>
    </source>
</evidence>
<comment type="caution">
    <text evidence="3">The sequence shown here is derived from an EMBL/GenBank/DDBJ whole genome shotgun (WGS) entry which is preliminary data.</text>
</comment>
<evidence type="ECO:0000256" key="1">
    <source>
        <dbReference type="SAM" id="MobiDB-lite"/>
    </source>
</evidence>
<name>A0A4D4N6M0_STRAX</name>
<proteinExistence type="predicted"/>
<gene>
    <name evidence="2" type="ORF">SAV14893_091990</name>
    <name evidence="3" type="ORF">SAV31267_095580</name>
</gene>
<dbReference type="EMBL" id="BJHX01000003">
    <property type="protein sequence ID" value="GDY69806.1"/>
    <property type="molecule type" value="Genomic_DNA"/>
</dbReference>
<sequence>MVPRSNEARARRTRMSGGLHIRSTSLTNRWGDGRRLGRRGAELDRVDAAQLAGEPLFPIAGGQAAHTVGAARPGPSFRSLGDAGPLRHPVSSPEQFREQQQHG</sequence>